<dbReference type="PANTHER" id="PTHR42770">
    <property type="entry name" value="AMINO ACID TRANSPORTER-RELATED"/>
    <property type="match status" value="1"/>
</dbReference>
<dbReference type="PANTHER" id="PTHR42770:SF8">
    <property type="entry name" value="PUTRESCINE IMPORTER PUUP"/>
    <property type="match status" value="1"/>
</dbReference>
<reference evidence="7 8" key="1">
    <citation type="journal article" date="2016" name="Front. Microbiol.">
        <title>Genomic Resource of Rice Seed Associated Bacteria.</title>
        <authorList>
            <person name="Midha S."/>
            <person name="Bansal K."/>
            <person name="Sharma S."/>
            <person name="Kumar N."/>
            <person name="Patil P.P."/>
            <person name="Chaudhry V."/>
            <person name="Patil P.B."/>
        </authorList>
    </citation>
    <scope>NUCLEOTIDE SEQUENCE [LARGE SCALE GENOMIC DNA]</scope>
    <source>
        <strain evidence="7 8">RSA3</strain>
    </source>
</reference>
<evidence type="ECO:0000256" key="5">
    <source>
        <dbReference type="SAM" id="Phobius"/>
    </source>
</evidence>
<accession>A0A147F211</accession>
<keyword evidence="3 5" id="KW-1133">Transmembrane helix</keyword>
<feature type="transmembrane region" description="Helical" evidence="5">
    <location>
        <begin position="20"/>
        <end position="39"/>
    </location>
</feature>
<evidence type="ECO:0000259" key="6">
    <source>
        <dbReference type="Pfam" id="PF00324"/>
    </source>
</evidence>
<gene>
    <name evidence="7" type="ORF">RSA3_18475</name>
</gene>
<feature type="transmembrane region" description="Helical" evidence="5">
    <location>
        <begin position="129"/>
        <end position="150"/>
    </location>
</feature>
<organism evidence="7 8">
    <name type="scientific">Microbacterium testaceum</name>
    <name type="common">Aureobacterium testaceum</name>
    <name type="synonym">Brevibacterium testaceum</name>
    <dbReference type="NCBI Taxonomy" id="2033"/>
    <lineage>
        <taxon>Bacteria</taxon>
        <taxon>Bacillati</taxon>
        <taxon>Actinomycetota</taxon>
        <taxon>Actinomycetes</taxon>
        <taxon>Micrococcales</taxon>
        <taxon>Microbacteriaceae</taxon>
        <taxon>Microbacterium</taxon>
    </lineage>
</organism>
<feature type="non-terminal residue" evidence="7">
    <location>
        <position position="156"/>
    </location>
</feature>
<keyword evidence="4 5" id="KW-0472">Membrane</keyword>
<comment type="caution">
    <text evidence="7">The sequence shown here is derived from an EMBL/GenBank/DDBJ whole genome shotgun (WGS) entry which is preliminary data.</text>
</comment>
<dbReference type="InterPro" id="IPR050367">
    <property type="entry name" value="APC_superfamily"/>
</dbReference>
<dbReference type="AlphaFoldDB" id="A0A147F211"/>
<dbReference type="RefSeq" id="WP_241493765.1">
    <property type="nucleotide sequence ID" value="NZ_LDRV01000208.1"/>
</dbReference>
<dbReference type="InterPro" id="IPR004841">
    <property type="entry name" value="AA-permease/SLC12A_dom"/>
</dbReference>
<sequence length="156" mass="16747">MTPTVVFDTFGLVAEKTNNVVPAAYAVALIVLVFTAISYGKMVRVIPSAGSAYTYARESIHPGVGFVVGWTALIDYMLLPMVNALILRSYMEALFPDIPGWIWVVVFTAGVTGVIYLTMRGTSNVNMILLVFSILVMTVFVVMVFVQLVGGAGAGT</sequence>
<evidence type="ECO:0000256" key="3">
    <source>
        <dbReference type="ARBA" id="ARBA00022989"/>
    </source>
</evidence>
<dbReference type="Gene3D" id="1.20.1740.10">
    <property type="entry name" value="Amino acid/polyamine transporter I"/>
    <property type="match status" value="1"/>
</dbReference>
<proteinExistence type="predicted"/>
<feature type="transmembrane region" description="Helical" evidence="5">
    <location>
        <begin position="98"/>
        <end position="117"/>
    </location>
</feature>
<evidence type="ECO:0000256" key="2">
    <source>
        <dbReference type="ARBA" id="ARBA00022692"/>
    </source>
</evidence>
<dbReference type="Pfam" id="PF00324">
    <property type="entry name" value="AA_permease"/>
    <property type="match status" value="1"/>
</dbReference>
<name>A0A147F211_MICTE</name>
<protein>
    <submittedName>
        <fullName evidence="7">Putrescine importer PuuP</fullName>
    </submittedName>
</protein>
<evidence type="ECO:0000313" key="8">
    <source>
        <dbReference type="Proteomes" id="UP000072189"/>
    </source>
</evidence>
<dbReference type="PATRIC" id="fig|2033.7.peg.1296"/>
<comment type="subcellular location">
    <subcellularLocation>
        <location evidence="1">Membrane</location>
        <topology evidence="1">Multi-pass membrane protein</topology>
    </subcellularLocation>
</comment>
<dbReference type="Proteomes" id="UP000072189">
    <property type="component" value="Unassembled WGS sequence"/>
</dbReference>
<keyword evidence="2 5" id="KW-0812">Transmembrane</keyword>
<feature type="transmembrane region" description="Helical" evidence="5">
    <location>
        <begin position="60"/>
        <end position="78"/>
    </location>
</feature>
<feature type="domain" description="Amino acid permease/ SLC12A" evidence="6">
    <location>
        <begin position="22"/>
        <end position="154"/>
    </location>
</feature>
<dbReference type="EMBL" id="LDRV01000208">
    <property type="protein sequence ID" value="KTS02379.1"/>
    <property type="molecule type" value="Genomic_DNA"/>
</dbReference>
<evidence type="ECO:0000256" key="4">
    <source>
        <dbReference type="ARBA" id="ARBA00023136"/>
    </source>
</evidence>
<dbReference type="GO" id="GO:0016020">
    <property type="term" value="C:membrane"/>
    <property type="evidence" value="ECO:0007669"/>
    <property type="project" value="UniProtKB-SubCell"/>
</dbReference>
<dbReference type="GO" id="GO:0055085">
    <property type="term" value="P:transmembrane transport"/>
    <property type="evidence" value="ECO:0007669"/>
    <property type="project" value="InterPro"/>
</dbReference>
<evidence type="ECO:0000313" key="7">
    <source>
        <dbReference type="EMBL" id="KTS02379.1"/>
    </source>
</evidence>
<evidence type="ECO:0000256" key="1">
    <source>
        <dbReference type="ARBA" id="ARBA00004141"/>
    </source>
</evidence>